<feature type="signal peptide" evidence="1">
    <location>
        <begin position="1"/>
        <end position="25"/>
    </location>
</feature>
<sequence length="337" mass="37530" precursor="true">MPASRRIQSGLSLAICMVVASLSFAQEAAPAARMVIRPELFQPLTEPPCSYCSSQHLKKLILDDDRVIAWIRGAHNGGAIPLRHFLSGPRVINDTYGLFFYDPDGGYVAAYQKDYGYSFYGWKNGAMIVKGSDGSLWSALSGTCFDGPQKGKQLRRVPSMLTTWEYWLMLHPESTAYNLFDGDKYRVTPLPTKISDEAQETLGQVDDRLPAISNVLGVEVADERKAFTIDGLESRACFNDTVGEKDVAVFWYAATNSAVAFSRVLDGRTLTFYADRISPETAPIKDRETGTRWTLAGRGVDGPLRGKELQWVNSIQCRWYAWAAENPETLVYEPPTK</sequence>
<gene>
    <name evidence="2" type="ORF">Fuma_04697</name>
</gene>
<dbReference type="OrthoDB" id="9806357at2"/>
<dbReference type="AlphaFoldDB" id="A0A1P8WLW3"/>
<protein>
    <submittedName>
        <fullName evidence="2">Uncharacterized protein</fullName>
    </submittedName>
</protein>
<dbReference type="Proteomes" id="UP000187735">
    <property type="component" value="Chromosome"/>
</dbReference>
<proteinExistence type="predicted"/>
<dbReference type="InterPro" id="IPR021516">
    <property type="entry name" value="DUF3179"/>
</dbReference>
<dbReference type="STRING" id="1891926.Fuma_04697"/>
<dbReference type="Pfam" id="PF11376">
    <property type="entry name" value="DUF3179"/>
    <property type="match status" value="1"/>
</dbReference>
<keyword evidence="3" id="KW-1185">Reference proteome</keyword>
<evidence type="ECO:0000313" key="2">
    <source>
        <dbReference type="EMBL" id="APZ95045.1"/>
    </source>
</evidence>
<feature type="chain" id="PRO_5012297955" evidence="1">
    <location>
        <begin position="26"/>
        <end position="337"/>
    </location>
</feature>
<accession>A0A1P8WLW3</accession>
<dbReference type="RefSeq" id="WP_083732268.1">
    <property type="nucleotide sequence ID" value="NZ_CP017641.1"/>
</dbReference>
<organism evidence="2 3">
    <name type="scientific">Fuerstiella marisgermanici</name>
    <dbReference type="NCBI Taxonomy" id="1891926"/>
    <lineage>
        <taxon>Bacteria</taxon>
        <taxon>Pseudomonadati</taxon>
        <taxon>Planctomycetota</taxon>
        <taxon>Planctomycetia</taxon>
        <taxon>Planctomycetales</taxon>
        <taxon>Planctomycetaceae</taxon>
        <taxon>Fuerstiella</taxon>
    </lineage>
</organism>
<dbReference type="EMBL" id="CP017641">
    <property type="protein sequence ID" value="APZ95045.1"/>
    <property type="molecule type" value="Genomic_DNA"/>
</dbReference>
<name>A0A1P8WLW3_9PLAN</name>
<evidence type="ECO:0000313" key="3">
    <source>
        <dbReference type="Proteomes" id="UP000187735"/>
    </source>
</evidence>
<dbReference type="KEGG" id="fmr:Fuma_04697"/>
<reference evidence="2 3" key="1">
    <citation type="journal article" date="2016" name="Front. Microbiol.">
        <title>Fuerstia marisgermanicae gen. nov., sp. nov., an Unusual Member of the Phylum Planctomycetes from the German Wadden Sea.</title>
        <authorList>
            <person name="Kohn T."/>
            <person name="Heuer A."/>
            <person name="Jogler M."/>
            <person name="Vollmers J."/>
            <person name="Boedeker C."/>
            <person name="Bunk B."/>
            <person name="Rast P."/>
            <person name="Borchert D."/>
            <person name="Glockner I."/>
            <person name="Freese H.M."/>
            <person name="Klenk H.P."/>
            <person name="Overmann J."/>
            <person name="Kaster A.K."/>
            <person name="Rohde M."/>
            <person name="Wiegand S."/>
            <person name="Jogler C."/>
        </authorList>
    </citation>
    <scope>NUCLEOTIDE SEQUENCE [LARGE SCALE GENOMIC DNA]</scope>
    <source>
        <strain evidence="2 3">NH11</strain>
    </source>
</reference>
<keyword evidence="1" id="KW-0732">Signal</keyword>
<evidence type="ECO:0000256" key="1">
    <source>
        <dbReference type="SAM" id="SignalP"/>
    </source>
</evidence>